<dbReference type="InterPro" id="IPR021109">
    <property type="entry name" value="Peptidase_aspartic_dom_sf"/>
</dbReference>
<keyword evidence="3" id="KW-1185">Reference proteome</keyword>
<dbReference type="OrthoDB" id="185963at2"/>
<organism evidence="2 3">
    <name type="scientific">Halopseudomonas salegens</name>
    <dbReference type="NCBI Taxonomy" id="1434072"/>
    <lineage>
        <taxon>Bacteria</taxon>
        <taxon>Pseudomonadati</taxon>
        <taxon>Pseudomonadota</taxon>
        <taxon>Gammaproteobacteria</taxon>
        <taxon>Pseudomonadales</taxon>
        <taxon>Pseudomonadaceae</taxon>
        <taxon>Halopseudomonas</taxon>
    </lineage>
</organism>
<name>A0A1H2EN71_9GAMM</name>
<evidence type="ECO:0000313" key="3">
    <source>
        <dbReference type="Proteomes" id="UP000243924"/>
    </source>
</evidence>
<dbReference type="InterPro" id="IPR034122">
    <property type="entry name" value="Retropepsin-like_bacterial"/>
</dbReference>
<dbReference type="RefSeq" id="WP_092384529.1">
    <property type="nucleotide sequence ID" value="NZ_LT629787.1"/>
</dbReference>
<evidence type="ECO:0000256" key="1">
    <source>
        <dbReference type="SAM" id="Phobius"/>
    </source>
</evidence>
<feature type="transmembrane region" description="Helical" evidence="1">
    <location>
        <begin position="12"/>
        <end position="30"/>
    </location>
</feature>
<dbReference type="Proteomes" id="UP000243924">
    <property type="component" value="Chromosome I"/>
</dbReference>
<dbReference type="NCBIfam" id="TIGR02281">
    <property type="entry name" value="clan_AA_DTGA"/>
    <property type="match status" value="1"/>
</dbReference>
<dbReference type="Gene3D" id="2.40.70.10">
    <property type="entry name" value="Acid Proteases"/>
    <property type="match status" value="1"/>
</dbReference>
<gene>
    <name evidence="2" type="ORF">SAMN05216210_0888</name>
</gene>
<proteinExistence type="predicted"/>
<keyword evidence="2" id="KW-0645">Protease</keyword>
<evidence type="ECO:0000313" key="2">
    <source>
        <dbReference type="EMBL" id="SDT96560.1"/>
    </source>
</evidence>
<dbReference type="Pfam" id="PF13975">
    <property type="entry name" value="gag-asp_proteas"/>
    <property type="match status" value="1"/>
</dbReference>
<keyword evidence="1" id="KW-0472">Membrane</keyword>
<dbReference type="PROSITE" id="PS00141">
    <property type="entry name" value="ASP_PROTEASE"/>
    <property type="match status" value="1"/>
</dbReference>
<accession>A0A1H2EN71</accession>
<keyword evidence="1" id="KW-0812">Transmembrane</keyword>
<dbReference type="GO" id="GO:0004190">
    <property type="term" value="F:aspartic-type endopeptidase activity"/>
    <property type="evidence" value="ECO:0007669"/>
    <property type="project" value="InterPro"/>
</dbReference>
<keyword evidence="1" id="KW-1133">Transmembrane helix</keyword>
<reference evidence="3" key="1">
    <citation type="submission" date="2016-10" db="EMBL/GenBank/DDBJ databases">
        <authorList>
            <person name="Varghese N."/>
            <person name="Submissions S."/>
        </authorList>
    </citation>
    <scope>NUCLEOTIDE SEQUENCE [LARGE SCALE GENOMIC DNA]</scope>
    <source>
        <strain evidence="3">CECT 8338</strain>
    </source>
</reference>
<dbReference type="SUPFAM" id="SSF50630">
    <property type="entry name" value="Acid proteases"/>
    <property type="match status" value="1"/>
</dbReference>
<protein>
    <submittedName>
        <fullName evidence="2">Aspartyl protease family protein</fullName>
    </submittedName>
</protein>
<dbReference type="GO" id="GO:0006508">
    <property type="term" value="P:proteolysis"/>
    <property type="evidence" value="ECO:0007669"/>
    <property type="project" value="UniProtKB-KW"/>
</dbReference>
<dbReference type="InterPro" id="IPR001969">
    <property type="entry name" value="Aspartic_peptidase_AS"/>
</dbReference>
<dbReference type="InterPro" id="IPR011969">
    <property type="entry name" value="Clan_AA_Asp_peptidase_C"/>
</dbReference>
<dbReference type="CDD" id="cd05483">
    <property type="entry name" value="retropepsin_like_bacteria"/>
    <property type="match status" value="1"/>
</dbReference>
<dbReference type="EMBL" id="LT629787">
    <property type="protein sequence ID" value="SDT96560.1"/>
    <property type="molecule type" value="Genomic_DNA"/>
</dbReference>
<dbReference type="AlphaFoldDB" id="A0A1H2EN71"/>
<sequence>MAEGNTRRTGTIMLVLAWVAGMALAVQWFSGVEERQLNPNLDPQSRVTAEAVEVRLERNRHGHYIAGGRINGRNVTFLLDTGATFVALPASLASDLGLSRGRPIMVQTANGTTKSYSTLLDSLELGDIRLHDVRAGIVPGMGGDEVLLGMSALQQLDFSQQGNELILRHYR</sequence>
<dbReference type="STRING" id="1434072.SAMN05216210_0888"/>
<keyword evidence="2" id="KW-0378">Hydrolase</keyword>